<gene>
    <name evidence="2" type="ORF">J3R73_003719</name>
</gene>
<evidence type="ECO:0000256" key="1">
    <source>
        <dbReference type="SAM" id="SignalP"/>
    </source>
</evidence>
<dbReference type="RefSeq" id="WP_307430041.1">
    <property type="nucleotide sequence ID" value="NZ_JAUSVK010000001.1"/>
</dbReference>
<name>A0ABU0FH41_9HYPH</name>
<feature type="signal peptide" evidence="1">
    <location>
        <begin position="1"/>
        <end position="26"/>
    </location>
</feature>
<dbReference type="Pfam" id="PF06035">
    <property type="entry name" value="Peptidase_C93"/>
    <property type="match status" value="1"/>
</dbReference>
<feature type="chain" id="PRO_5045175818" evidence="1">
    <location>
        <begin position="27"/>
        <end position="207"/>
    </location>
</feature>
<keyword evidence="1" id="KW-0732">Signal</keyword>
<evidence type="ECO:0000313" key="3">
    <source>
        <dbReference type="Proteomes" id="UP001237448"/>
    </source>
</evidence>
<protein>
    <submittedName>
        <fullName evidence="2">Transglutaminase-like cysteine proteinase</fullName>
    </submittedName>
</protein>
<reference evidence="2 3" key="1">
    <citation type="submission" date="2023-07" db="EMBL/GenBank/DDBJ databases">
        <title>Genomic Encyclopedia of Type Strains, Phase IV (KMG-IV): sequencing the most valuable type-strain genomes for metagenomic binning, comparative biology and taxonomic classification.</title>
        <authorList>
            <person name="Goeker M."/>
        </authorList>
    </citation>
    <scope>NUCLEOTIDE SEQUENCE [LARGE SCALE GENOMIC DNA]</scope>
    <source>
        <strain evidence="2 3">DSM 5896</strain>
    </source>
</reference>
<dbReference type="PANTHER" id="PTHR39327:SF1">
    <property type="entry name" value="BLR5470 PROTEIN"/>
    <property type="match status" value="1"/>
</dbReference>
<dbReference type="PANTHER" id="PTHR39327">
    <property type="match status" value="1"/>
</dbReference>
<proteinExistence type="predicted"/>
<dbReference type="EMBL" id="JAUSVK010000001">
    <property type="protein sequence ID" value="MDQ0393927.1"/>
    <property type="molecule type" value="Genomic_DNA"/>
</dbReference>
<accession>A0ABU0FH41</accession>
<evidence type="ECO:0000313" key="2">
    <source>
        <dbReference type="EMBL" id="MDQ0393927.1"/>
    </source>
</evidence>
<sequence>MFVRIFVALACAALLFVPIVVRTAEAASAISVYAPVGDVTTSPSGYLQFCNDNPGDCRPGPQEARDIVLSRQAWRDLVALNEQVNHAVKPMTDLDNYGKVEWWAYPTDGYGDCEDYVLLKRKLLIDAGWPRSALLITVVRDKKGEGHAVLMVKTDRGEFVLDNQEQKILPWRATGYRYVKRQSQTDQNVWVSLGDTQTTSIVSARGD</sequence>
<comment type="caution">
    <text evidence="2">The sequence shown here is derived from an EMBL/GenBank/DDBJ whole genome shotgun (WGS) entry which is preliminary data.</text>
</comment>
<organism evidence="2 3">
    <name type="scientific">Labrys monachus</name>
    <dbReference type="NCBI Taxonomy" id="217067"/>
    <lineage>
        <taxon>Bacteria</taxon>
        <taxon>Pseudomonadati</taxon>
        <taxon>Pseudomonadota</taxon>
        <taxon>Alphaproteobacteria</taxon>
        <taxon>Hyphomicrobiales</taxon>
        <taxon>Xanthobacteraceae</taxon>
        <taxon>Labrys</taxon>
    </lineage>
</organism>
<dbReference type="Gene3D" id="3.10.620.30">
    <property type="match status" value="1"/>
</dbReference>
<dbReference type="Proteomes" id="UP001237448">
    <property type="component" value="Unassembled WGS sequence"/>
</dbReference>
<dbReference type="InterPro" id="IPR010319">
    <property type="entry name" value="Transglutaminase-like_Cys_pept"/>
</dbReference>
<keyword evidence="3" id="KW-1185">Reference proteome</keyword>